<accession>A0A4P7ID29</accession>
<sequence length="310" mass="33467">MLHGHGEVKEIALDLVVAGGGRMPVLLNAVLERGSGGEPRITRYAVFDASDRRRYEQELLLAKQRAEESERRAVRLAQTLQQTLIPPADPDVPGLELATAYRPAGRGDEVGGDFYDVFQVADDDWVVALGDVCGKGVEAAVVTSLVRHSVRALAVLETSPKALLHELNALLLASESERFCTLVVMRLRREPGGWRVTSSAGGHPMPLLLSPGRKPEPLGQPGTFVGAFDDAYFDEASMLLTAGQSLFVHTDGVTEARQGAEFFGEARLLSALAEPASVDELVQRVLERVLEFQGQLPSDDVALLALRVPA</sequence>
<dbReference type="RefSeq" id="WP_135266994.1">
    <property type="nucleotide sequence ID" value="NZ_CP038436.1"/>
</dbReference>
<gene>
    <name evidence="3" type="ORF">EXE58_05870</name>
</gene>
<dbReference type="PANTHER" id="PTHR43156">
    <property type="entry name" value="STAGE II SPORULATION PROTEIN E-RELATED"/>
    <property type="match status" value="1"/>
</dbReference>
<keyword evidence="4" id="KW-1185">Reference proteome</keyword>
<reference evidence="3 4" key="1">
    <citation type="submission" date="2019-03" db="EMBL/GenBank/DDBJ databases">
        <title>Three New Species of Nocardioides, Nocardioides euryhalodurans sp. nov., Nocardioides seonyuensis sp. nov. and Nocardioides eburneoflavus sp. nov. Iolated from Soil.</title>
        <authorList>
            <person name="Roh S.G."/>
            <person name="Lee C."/>
            <person name="Kim M.-K."/>
            <person name="Kim S.B."/>
        </authorList>
    </citation>
    <scope>NUCLEOTIDE SEQUENCE [LARGE SCALE GENOMIC DNA]</scope>
    <source>
        <strain evidence="3 4">MMS17-SY207-3</strain>
    </source>
</reference>
<evidence type="ECO:0000313" key="4">
    <source>
        <dbReference type="Proteomes" id="UP000294853"/>
    </source>
</evidence>
<dbReference type="Gene3D" id="3.60.40.10">
    <property type="entry name" value="PPM-type phosphatase domain"/>
    <property type="match status" value="1"/>
</dbReference>
<evidence type="ECO:0000256" key="1">
    <source>
        <dbReference type="ARBA" id="ARBA00022801"/>
    </source>
</evidence>
<organism evidence="3 4">
    <name type="scientific">Nocardioides seonyuensis</name>
    <dbReference type="NCBI Taxonomy" id="2518371"/>
    <lineage>
        <taxon>Bacteria</taxon>
        <taxon>Bacillati</taxon>
        <taxon>Actinomycetota</taxon>
        <taxon>Actinomycetes</taxon>
        <taxon>Propionibacteriales</taxon>
        <taxon>Nocardioidaceae</taxon>
        <taxon>Nocardioides</taxon>
    </lineage>
</organism>
<dbReference type="SMART" id="SM00331">
    <property type="entry name" value="PP2C_SIG"/>
    <property type="match status" value="1"/>
</dbReference>
<dbReference type="AlphaFoldDB" id="A0A4P7ID29"/>
<protein>
    <submittedName>
        <fullName evidence="3">Serine/threonine-protein phosphatase</fullName>
    </submittedName>
</protein>
<dbReference type="InterPro" id="IPR052016">
    <property type="entry name" value="Bact_Sigma-Reg"/>
</dbReference>
<dbReference type="Pfam" id="PF07228">
    <property type="entry name" value="SpoIIE"/>
    <property type="match status" value="1"/>
</dbReference>
<dbReference type="EMBL" id="CP038436">
    <property type="protein sequence ID" value="QBX55026.1"/>
    <property type="molecule type" value="Genomic_DNA"/>
</dbReference>
<evidence type="ECO:0000259" key="2">
    <source>
        <dbReference type="SMART" id="SM00331"/>
    </source>
</evidence>
<feature type="domain" description="PPM-type phosphatase" evidence="2">
    <location>
        <begin position="92"/>
        <end position="308"/>
    </location>
</feature>
<dbReference type="SUPFAM" id="SSF81606">
    <property type="entry name" value="PP2C-like"/>
    <property type="match status" value="1"/>
</dbReference>
<dbReference type="Proteomes" id="UP000294853">
    <property type="component" value="Chromosome"/>
</dbReference>
<keyword evidence="1" id="KW-0378">Hydrolase</keyword>
<name>A0A4P7ID29_9ACTN</name>
<dbReference type="PANTHER" id="PTHR43156:SF2">
    <property type="entry name" value="STAGE II SPORULATION PROTEIN E"/>
    <property type="match status" value="1"/>
</dbReference>
<dbReference type="GO" id="GO:0016791">
    <property type="term" value="F:phosphatase activity"/>
    <property type="evidence" value="ECO:0007669"/>
    <property type="project" value="TreeGrafter"/>
</dbReference>
<proteinExistence type="predicted"/>
<dbReference type="KEGG" id="nsn:EXE58_05870"/>
<evidence type="ECO:0000313" key="3">
    <source>
        <dbReference type="EMBL" id="QBX55026.1"/>
    </source>
</evidence>
<dbReference type="InterPro" id="IPR001932">
    <property type="entry name" value="PPM-type_phosphatase-like_dom"/>
</dbReference>
<dbReference type="OrthoDB" id="5241041at2"/>
<dbReference type="InterPro" id="IPR036457">
    <property type="entry name" value="PPM-type-like_dom_sf"/>
</dbReference>